<feature type="region of interest" description="Disordered" evidence="1">
    <location>
        <begin position="52"/>
        <end position="79"/>
    </location>
</feature>
<keyword evidence="3" id="KW-1185">Reference proteome</keyword>
<organism evidence="4">
    <name type="scientific">Haemonchus placei</name>
    <name type="common">Barber's pole worm</name>
    <dbReference type="NCBI Taxonomy" id="6290"/>
    <lineage>
        <taxon>Eukaryota</taxon>
        <taxon>Metazoa</taxon>
        <taxon>Ecdysozoa</taxon>
        <taxon>Nematoda</taxon>
        <taxon>Chromadorea</taxon>
        <taxon>Rhabditida</taxon>
        <taxon>Rhabditina</taxon>
        <taxon>Rhabditomorpha</taxon>
        <taxon>Strongyloidea</taxon>
        <taxon>Trichostrongylidae</taxon>
        <taxon>Haemonchus</taxon>
    </lineage>
</organism>
<protein>
    <submittedName>
        <fullName evidence="4">CCHC-type domain-containing protein</fullName>
    </submittedName>
</protein>
<name>A0A0N4WRB1_HAEPC</name>
<reference evidence="4" key="1">
    <citation type="submission" date="2017-02" db="UniProtKB">
        <authorList>
            <consortium name="WormBaseParasite"/>
        </authorList>
    </citation>
    <scope>IDENTIFICATION</scope>
</reference>
<dbReference type="WBParaSite" id="HPLM_0001402001-mRNA-1">
    <property type="protein sequence ID" value="HPLM_0001402001-mRNA-1"/>
    <property type="gene ID" value="HPLM_0001402001"/>
</dbReference>
<gene>
    <name evidence="2" type="ORF">HPLM_LOCUS14012</name>
</gene>
<sequence length="237" mass="27053">MGQLLGTVQCHGEFPPDFLSTKIQLSFEITRGRSTRLYISVPDYFRKLQHGGSPSGGEVWERPERCNQTSSTAGAMERKKLTAEESAQAFRSTVGNHDTVVEQRRKFGKPMAAIKTTVQIHRSYPEEGSKRKSLLPQRESWIMKKLMTTLDTVIDQEEEIEQSMPKRRETYHDTAETPKRAAAIRKGHTPLCFYYGSQEHWSFDCTKIVSPEARLECLKRANRCMGCGAKKSPFCRM</sequence>
<evidence type="ECO:0000313" key="4">
    <source>
        <dbReference type="WBParaSite" id="HPLM_0001402001-mRNA-1"/>
    </source>
</evidence>
<evidence type="ECO:0000313" key="2">
    <source>
        <dbReference type="EMBL" id="VDO51491.1"/>
    </source>
</evidence>
<dbReference type="Proteomes" id="UP000268014">
    <property type="component" value="Unassembled WGS sequence"/>
</dbReference>
<reference evidence="2 3" key="2">
    <citation type="submission" date="2018-11" db="EMBL/GenBank/DDBJ databases">
        <authorList>
            <consortium name="Pathogen Informatics"/>
        </authorList>
    </citation>
    <scope>NUCLEOTIDE SEQUENCE [LARGE SCALE GENOMIC DNA]</scope>
    <source>
        <strain evidence="2 3">MHpl1</strain>
    </source>
</reference>
<dbReference type="AlphaFoldDB" id="A0A0N4WRB1"/>
<dbReference type="OrthoDB" id="10615277at2759"/>
<accession>A0A0N4WRB1</accession>
<proteinExistence type="predicted"/>
<evidence type="ECO:0000256" key="1">
    <source>
        <dbReference type="SAM" id="MobiDB-lite"/>
    </source>
</evidence>
<evidence type="ECO:0000313" key="3">
    <source>
        <dbReference type="Proteomes" id="UP000268014"/>
    </source>
</evidence>
<dbReference type="EMBL" id="UZAF01018415">
    <property type="protein sequence ID" value="VDO51491.1"/>
    <property type="molecule type" value="Genomic_DNA"/>
</dbReference>